<keyword evidence="3" id="KW-1185">Reference proteome</keyword>
<gene>
    <name evidence="2" type="ORF">WAE58_14575</name>
</gene>
<dbReference type="EMBL" id="JBBEUB010000004">
    <property type="protein sequence ID" value="MEJ2903666.1"/>
    <property type="molecule type" value="Genomic_DNA"/>
</dbReference>
<dbReference type="RefSeq" id="WP_337716847.1">
    <property type="nucleotide sequence ID" value="NZ_JBBEUB010000004.1"/>
</dbReference>
<dbReference type="InterPro" id="IPR014710">
    <property type="entry name" value="RmlC-like_jellyroll"/>
</dbReference>
<feature type="domain" description="Pirin C-terminal" evidence="1">
    <location>
        <begin position="32"/>
        <end position="83"/>
    </location>
</feature>
<sequence length="93" mass="10522">MMKLLYLSLLRNRCKWYCVRQQQNVADGGRYQGIVFQNDKINAADILIFGGKPYNEPIVAEGPFVMNSYADIATAYRDFFAGAYGSINLSSLR</sequence>
<organism evidence="2 3">
    <name type="scientific">Pedobacter panaciterrae</name>
    <dbReference type="NCBI Taxonomy" id="363849"/>
    <lineage>
        <taxon>Bacteria</taxon>
        <taxon>Pseudomonadati</taxon>
        <taxon>Bacteroidota</taxon>
        <taxon>Sphingobacteriia</taxon>
        <taxon>Sphingobacteriales</taxon>
        <taxon>Sphingobacteriaceae</taxon>
        <taxon>Pedobacter</taxon>
    </lineage>
</organism>
<accession>A0ABU8NNC8</accession>
<reference evidence="2 3" key="1">
    <citation type="submission" date="2024-03" db="EMBL/GenBank/DDBJ databases">
        <title>Sequence of Lycoming College Course Isolates.</title>
        <authorList>
            <person name="Plotts O."/>
            <person name="Newman J."/>
        </authorList>
    </citation>
    <scope>NUCLEOTIDE SEQUENCE [LARGE SCALE GENOMIC DNA]</scope>
    <source>
        <strain evidence="2 3">CJB-3</strain>
    </source>
</reference>
<evidence type="ECO:0000313" key="3">
    <source>
        <dbReference type="Proteomes" id="UP001378956"/>
    </source>
</evidence>
<dbReference type="Proteomes" id="UP001378956">
    <property type="component" value="Unassembled WGS sequence"/>
</dbReference>
<dbReference type="SUPFAM" id="SSF51182">
    <property type="entry name" value="RmlC-like cupins"/>
    <property type="match status" value="1"/>
</dbReference>
<evidence type="ECO:0000259" key="1">
    <source>
        <dbReference type="Pfam" id="PF05726"/>
    </source>
</evidence>
<dbReference type="Gene3D" id="2.60.120.10">
    <property type="entry name" value="Jelly Rolls"/>
    <property type="match status" value="2"/>
</dbReference>
<protein>
    <submittedName>
        <fullName evidence="2">Pirin-like C-terminal cupin domain-containing protein</fullName>
    </submittedName>
</protein>
<dbReference type="InterPro" id="IPR011051">
    <property type="entry name" value="RmlC_Cupin_sf"/>
</dbReference>
<dbReference type="InterPro" id="IPR008778">
    <property type="entry name" value="Pirin_C_dom"/>
</dbReference>
<proteinExistence type="predicted"/>
<dbReference type="Pfam" id="PF05726">
    <property type="entry name" value="Pirin_C"/>
    <property type="match status" value="1"/>
</dbReference>
<name>A0ABU8NNC8_9SPHI</name>
<comment type="caution">
    <text evidence="2">The sequence shown here is derived from an EMBL/GenBank/DDBJ whole genome shotgun (WGS) entry which is preliminary data.</text>
</comment>
<evidence type="ECO:0000313" key="2">
    <source>
        <dbReference type="EMBL" id="MEJ2903666.1"/>
    </source>
</evidence>